<dbReference type="GO" id="GO:0008270">
    <property type="term" value="F:zinc ion binding"/>
    <property type="evidence" value="ECO:0007669"/>
    <property type="project" value="UniProtKB-KW"/>
</dbReference>
<comment type="caution">
    <text evidence="14">The sequence shown here is derived from an EMBL/GenBank/DDBJ whole genome shotgun (WGS) entry which is preliminary data.</text>
</comment>
<dbReference type="Pfam" id="PF00096">
    <property type="entry name" value="zf-C2H2"/>
    <property type="match status" value="2"/>
</dbReference>
<evidence type="ECO:0000256" key="1">
    <source>
        <dbReference type="ARBA" id="ARBA00003767"/>
    </source>
</evidence>
<evidence type="ECO:0000256" key="11">
    <source>
        <dbReference type="PROSITE-ProRule" id="PRU00042"/>
    </source>
</evidence>
<evidence type="ECO:0000256" key="6">
    <source>
        <dbReference type="ARBA" id="ARBA00022833"/>
    </source>
</evidence>
<dbReference type="GO" id="GO:0000785">
    <property type="term" value="C:chromatin"/>
    <property type="evidence" value="ECO:0007669"/>
    <property type="project" value="TreeGrafter"/>
</dbReference>
<keyword evidence="6" id="KW-0862">Zinc</keyword>
<evidence type="ECO:0000256" key="8">
    <source>
        <dbReference type="ARBA" id="ARBA00023125"/>
    </source>
</evidence>
<keyword evidence="7" id="KW-0805">Transcription regulation</keyword>
<dbReference type="PROSITE" id="PS50157">
    <property type="entry name" value="ZINC_FINGER_C2H2_2"/>
    <property type="match status" value="2"/>
</dbReference>
<dbReference type="InterPro" id="IPR013087">
    <property type="entry name" value="Znf_C2H2_type"/>
</dbReference>
<evidence type="ECO:0000259" key="13">
    <source>
        <dbReference type="PROSITE" id="PS50157"/>
    </source>
</evidence>
<name>A0AAD7GAJ4_MYCRO</name>
<dbReference type="GO" id="GO:0000978">
    <property type="term" value="F:RNA polymerase II cis-regulatory region sequence-specific DNA binding"/>
    <property type="evidence" value="ECO:0007669"/>
    <property type="project" value="TreeGrafter"/>
</dbReference>
<keyword evidence="9" id="KW-0804">Transcription</keyword>
<sequence length="117" mass="13077">MDHVLPTACTPPVPSYNETGPKPIYPKAALDMHVCSACGKKFHRASTLRNHLHIHTGEKPFRCPFESCGRSFNVQSNMRRHMRIHDQRGSPHEHSLSPNPPRILRASGHGIRTVPGS</sequence>
<evidence type="ECO:0000313" key="15">
    <source>
        <dbReference type="Proteomes" id="UP001221757"/>
    </source>
</evidence>
<evidence type="ECO:0000256" key="12">
    <source>
        <dbReference type="SAM" id="MobiDB-lite"/>
    </source>
</evidence>
<dbReference type="SUPFAM" id="SSF57667">
    <property type="entry name" value="beta-beta-alpha zinc fingers"/>
    <property type="match status" value="1"/>
</dbReference>
<comment type="subcellular location">
    <subcellularLocation>
        <location evidence="2">Nucleus</location>
    </subcellularLocation>
</comment>
<dbReference type="FunFam" id="3.30.160.60:FF:000145">
    <property type="entry name" value="Zinc finger protein 574"/>
    <property type="match status" value="1"/>
</dbReference>
<evidence type="ECO:0000256" key="5">
    <source>
        <dbReference type="ARBA" id="ARBA00022771"/>
    </source>
</evidence>
<dbReference type="AlphaFoldDB" id="A0AAD7GAJ4"/>
<feature type="domain" description="C2H2-type" evidence="13">
    <location>
        <begin position="33"/>
        <end position="60"/>
    </location>
</feature>
<dbReference type="PROSITE" id="PS00028">
    <property type="entry name" value="ZINC_FINGER_C2H2_1"/>
    <property type="match status" value="2"/>
</dbReference>
<evidence type="ECO:0000256" key="7">
    <source>
        <dbReference type="ARBA" id="ARBA00023015"/>
    </source>
</evidence>
<feature type="region of interest" description="Disordered" evidence="12">
    <location>
        <begin position="86"/>
        <end position="117"/>
    </location>
</feature>
<keyword evidence="3" id="KW-0479">Metal-binding</keyword>
<proteinExistence type="predicted"/>
<dbReference type="EMBL" id="JARKIE010000108">
    <property type="protein sequence ID" value="KAJ7683463.1"/>
    <property type="molecule type" value="Genomic_DNA"/>
</dbReference>
<dbReference type="PANTHER" id="PTHR14003">
    <property type="entry name" value="TRANSCRIPTIONAL REPRESSOR PROTEIN YY"/>
    <property type="match status" value="1"/>
</dbReference>
<dbReference type="PANTHER" id="PTHR14003:SF20">
    <property type="entry name" value="FINGER DOMAIN PROTEIN, PUTATIVE (AFU_ORTHOLOGUE AFUA_4G10380)-RELATED"/>
    <property type="match status" value="1"/>
</dbReference>
<keyword evidence="10" id="KW-0539">Nucleus</keyword>
<evidence type="ECO:0000256" key="10">
    <source>
        <dbReference type="ARBA" id="ARBA00023242"/>
    </source>
</evidence>
<dbReference type="FunFam" id="3.30.160.60:FF:000097">
    <property type="entry name" value="Zinc finger protein"/>
    <property type="match status" value="1"/>
</dbReference>
<dbReference type="GO" id="GO:0031519">
    <property type="term" value="C:PcG protein complex"/>
    <property type="evidence" value="ECO:0007669"/>
    <property type="project" value="TreeGrafter"/>
</dbReference>
<dbReference type="Gene3D" id="3.30.160.60">
    <property type="entry name" value="Classic Zinc Finger"/>
    <property type="match status" value="2"/>
</dbReference>
<dbReference type="Proteomes" id="UP001221757">
    <property type="component" value="Unassembled WGS sequence"/>
</dbReference>
<dbReference type="SMART" id="SM00355">
    <property type="entry name" value="ZnF_C2H2"/>
    <property type="match status" value="2"/>
</dbReference>
<keyword evidence="15" id="KW-1185">Reference proteome</keyword>
<feature type="domain" description="C2H2-type" evidence="13">
    <location>
        <begin position="61"/>
        <end position="90"/>
    </location>
</feature>
<dbReference type="InterPro" id="IPR036236">
    <property type="entry name" value="Znf_C2H2_sf"/>
</dbReference>
<dbReference type="GO" id="GO:0000981">
    <property type="term" value="F:DNA-binding transcription factor activity, RNA polymerase II-specific"/>
    <property type="evidence" value="ECO:0007669"/>
    <property type="project" value="TreeGrafter"/>
</dbReference>
<dbReference type="GO" id="GO:0005667">
    <property type="term" value="C:transcription regulator complex"/>
    <property type="evidence" value="ECO:0007669"/>
    <property type="project" value="TreeGrafter"/>
</dbReference>
<organism evidence="14 15">
    <name type="scientific">Mycena rosella</name>
    <name type="common">Pink bonnet</name>
    <name type="synonym">Agaricus rosellus</name>
    <dbReference type="NCBI Taxonomy" id="1033263"/>
    <lineage>
        <taxon>Eukaryota</taxon>
        <taxon>Fungi</taxon>
        <taxon>Dikarya</taxon>
        <taxon>Basidiomycota</taxon>
        <taxon>Agaricomycotina</taxon>
        <taxon>Agaricomycetes</taxon>
        <taxon>Agaricomycetidae</taxon>
        <taxon>Agaricales</taxon>
        <taxon>Marasmiineae</taxon>
        <taxon>Mycenaceae</taxon>
        <taxon>Mycena</taxon>
    </lineage>
</organism>
<evidence type="ECO:0000256" key="2">
    <source>
        <dbReference type="ARBA" id="ARBA00004123"/>
    </source>
</evidence>
<evidence type="ECO:0000256" key="4">
    <source>
        <dbReference type="ARBA" id="ARBA00022737"/>
    </source>
</evidence>
<accession>A0AAD7GAJ4</accession>
<comment type="function">
    <text evidence="1">May be involved in transcriptional regulation.</text>
</comment>
<keyword evidence="8" id="KW-0238">DNA-binding</keyword>
<gene>
    <name evidence="14" type="ORF">B0H17DRAFT_1014362</name>
</gene>
<evidence type="ECO:0000313" key="14">
    <source>
        <dbReference type="EMBL" id="KAJ7683463.1"/>
    </source>
</evidence>
<evidence type="ECO:0000256" key="9">
    <source>
        <dbReference type="ARBA" id="ARBA00023163"/>
    </source>
</evidence>
<reference evidence="14" key="1">
    <citation type="submission" date="2023-03" db="EMBL/GenBank/DDBJ databases">
        <title>Massive genome expansion in bonnet fungi (Mycena s.s.) driven by repeated elements and novel gene families across ecological guilds.</title>
        <authorList>
            <consortium name="Lawrence Berkeley National Laboratory"/>
            <person name="Harder C.B."/>
            <person name="Miyauchi S."/>
            <person name="Viragh M."/>
            <person name="Kuo A."/>
            <person name="Thoen E."/>
            <person name="Andreopoulos B."/>
            <person name="Lu D."/>
            <person name="Skrede I."/>
            <person name="Drula E."/>
            <person name="Henrissat B."/>
            <person name="Morin E."/>
            <person name="Kohler A."/>
            <person name="Barry K."/>
            <person name="LaButti K."/>
            <person name="Morin E."/>
            <person name="Salamov A."/>
            <person name="Lipzen A."/>
            <person name="Mereny Z."/>
            <person name="Hegedus B."/>
            <person name="Baldrian P."/>
            <person name="Stursova M."/>
            <person name="Weitz H."/>
            <person name="Taylor A."/>
            <person name="Grigoriev I.V."/>
            <person name="Nagy L.G."/>
            <person name="Martin F."/>
            <person name="Kauserud H."/>
        </authorList>
    </citation>
    <scope>NUCLEOTIDE SEQUENCE</scope>
    <source>
        <strain evidence="14">CBHHK067</strain>
    </source>
</reference>
<feature type="compositionally biased region" description="Basic and acidic residues" evidence="12">
    <location>
        <begin position="86"/>
        <end position="95"/>
    </location>
</feature>
<keyword evidence="4" id="KW-0677">Repeat</keyword>
<keyword evidence="5 11" id="KW-0863">Zinc-finger</keyword>
<protein>
    <recommendedName>
        <fullName evidence="13">C2H2-type domain-containing protein</fullName>
    </recommendedName>
</protein>
<evidence type="ECO:0000256" key="3">
    <source>
        <dbReference type="ARBA" id="ARBA00022723"/>
    </source>
</evidence>